<reference evidence="3" key="1">
    <citation type="submission" date="2016-06" db="EMBL/GenBank/DDBJ databases">
        <title>First high quality genome sequence of Plasmodium coatneyi using continuous long reads from single molecule, real-time sequencing.</title>
        <authorList>
            <person name="Chien J.-T."/>
            <person name="Pakala S.B."/>
            <person name="Geraldo J.A."/>
            <person name="Lapp S.A."/>
            <person name="Barnwell J.W."/>
            <person name="Kissinger J.C."/>
            <person name="Galinski M.R."/>
            <person name="Humphrey J.C."/>
        </authorList>
    </citation>
    <scope>NUCLEOTIDE SEQUENCE [LARGE SCALE GENOMIC DNA]</scope>
    <source>
        <strain evidence="3">Hackeri</strain>
    </source>
</reference>
<dbReference type="RefSeq" id="XP_019914083.1">
    <property type="nucleotide sequence ID" value="XM_020058722.1"/>
</dbReference>
<proteinExistence type="predicted"/>
<feature type="coiled-coil region" evidence="1">
    <location>
        <begin position="167"/>
        <end position="201"/>
    </location>
</feature>
<evidence type="ECO:0000256" key="1">
    <source>
        <dbReference type="SAM" id="Coils"/>
    </source>
</evidence>
<organism evidence="2 3">
    <name type="scientific">Plasmodium coatneyi</name>
    <dbReference type="NCBI Taxonomy" id="208452"/>
    <lineage>
        <taxon>Eukaryota</taxon>
        <taxon>Sar</taxon>
        <taxon>Alveolata</taxon>
        <taxon>Apicomplexa</taxon>
        <taxon>Aconoidasida</taxon>
        <taxon>Haemosporida</taxon>
        <taxon>Plasmodiidae</taxon>
        <taxon>Plasmodium</taxon>
    </lineage>
</organism>
<protein>
    <submittedName>
        <fullName evidence="2">KIR-like protein</fullName>
    </submittedName>
</protein>
<sequence length="238" mass="27249">MRSYGNKIVKTVRYVCELYKKSEDPLNSRRCHFLYYWIGDQLFKSGIGNSFNGLLSSVGSVLNDIYKNQGCTVKYKSISGDIFLNRKAVFDYSYDYSTVRKEILEDKIHCKVKWSDYLNKVNLACKAMEGDCAGKKDINDDQYCSDYNSKYYVFCDALKYLKEECDSQAKEEKASEYTRQMQQLRDENQQKLQAAASKLDEAVRSATTTATTSSILGTLAMTAFPFLLYKVSKVIVPN</sequence>
<evidence type="ECO:0000313" key="2">
    <source>
        <dbReference type="EMBL" id="ANQ07388.1"/>
    </source>
</evidence>
<gene>
    <name evidence="2" type="ORF">PCOAH_00019130</name>
</gene>
<name>A0A1B1DXA0_9APIC</name>
<dbReference type="Pfam" id="PF05795">
    <property type="entry name" value="Plasmodium_Vir"/>
    <property type="match status" value="1"/>
</dbReference>
<dbReference type="InterPro" id="IPR008780">
    <property type="entry name" value="Plasmodium_Vir"/>
</dbReference>
<dbReference type="EMBL" id="CP016245">
    <property type="protein sequence ID" value="ANQ07388.1"/>
    <property type="molecule type" value="Genomic_DNA"/>
</dbReference>
<keyword evidence="1" id="KW-0175">Coiled coil</keyword>
<evidence type="ECO:0000313" key="3">
    <source>
        <dbReference type="Proteomes" id="UP000092716"/>
    </source>
</evidence>
<dbReference type="KEGG" id="pcot:PCOAH_00019130"/>
<dbReference type="VEuPathDB" id="PlasmoDB:PCOAH_00019130"/>
<dbReference type="GeneID" id="30908639"/>
<dbReference type="AlphaFoldDB" id="A0A1B1DXA0"/>
<dbReference type="Proteomes" id="UP000092716">
    <property type="component" value="Chromosome 7"/>
</dbReference>
<accession>A0A1B1DXA0</accession>
<keyword evidence="3" id="KW-1185">Reference proteome</keyword>